<evidence type="ECO:0000313" key="4">
    <source>
        <dbReference type="Proteomes" id="UP000238220"/>
    </source>
</evidence>
<dbReference type="Pfam" id="PF16823">
    <property type="entry name" value="tPilZ"/>
    <property type="match status" value="1"/>
</dbReference>
<feature type="domain" description="Cyclic di-GMP receptor atypical PilZ" evidence="2">
    <location>
        <begin position="58"/>
        <end position="191"/>
    </location>
</feature>
<dbReference type="OrthoDB" id="9151696at2"/>
<gene>
    <name evidence="3" type="ORF">C3942_07085</name>
</gene>
<feature type="region of interest" description="Disordered" evidence="1">
    <location>
        <begin position="1"/>
        <end position="28"/>
    </location>
</feature>
<evidence type="ECO:0000256" key="1">
    <source>
        <dbReference type="SAM" id="MobiDB-lite"/>
    </source>
</evidence>
<proteinExistence type="predicted"/>
<comment type="caution">
    <text evidence="3">The sequence shown here is derived from an EMBL/GenBank/DDBJ whole genome shotgun (WGS) entry which is preliminary data.</text>
</comment>
<reference evidence="3 4" key="1">
    <citation type="submission" date="2018-02" db="EMBL/GenBank/DDBJ databases">
        <title>Genome sequencing of Solimonas sp. HR-BB.</title>
        <authorList>
            <person name="Lee Y."/>
            <person name="Jeon C.O."/>
        </authorList>
    </citation>
    <scope>NUCLEOTIDE SEQUENCE [LARGE SCALE GENOMIC DNA]</scope>
    <source>
        <strain evidence="3 4">HR-BB</strain>
    </source>
</reference>
<sequence length="198" mass="21825">MAQGLQGPGDPDRVPSMNDPTSLDQQLGYRDTLPLSWVPLATPPPPEQLQQLQENNLRVLAVVAALEERHSPRGENDERVEQELERIHQKLDMLLVLFGQFLRRMDPSAPPRPVRLTSAGLSWEGGSALEGYGLLSVMLHPCMPEPFTWPARATNAGAVGEARFEPLGEALEAALEKHVFLHHRRSVAVSRPPAARSA</sequence>
<keyword evidence="4" id="KW-1185">Reference proteome</keyword>
<dbReference type="AlphaFoldDB" id="A0A2S5THS8"/>
<organism evidence="3 4">
    <name type="scientific">Solimonas fluminis</name>
    <dbReference type="NCBI Taxonomy" id="2086571"/>
    <lineage>
        <taxon>Bacteria</taxon>
        <taxon>Pseudomonadati</taxon>
        <taxon>Pseudomonadota</taxon>
        <taxon>Gammaproteobacteria</taxon>
        <taxon>Nevskiales</taxon>
        <taxon>Nevskiaceae</taxon>
        <taxon>Solimonas</taxon>
    </lineage>
</organism>
<protein>
    <recommendedName>
        <fullName evidence="2">Cyclic di-GMP receptor atypical PilZ domain-containing protein</fullName>
    </recommendedName>
</protein>
<evidence type="ECO:0000259" key="2">
    <source>
        <dbReference type="Pfam" id="PF16823"/>
    </source>
</evidence>
<evidence type="ECO:0000313" key="3">
    <source>
        <dbReference type="EMBL" id="PPE74521.1"/>
    </source>
</evidence>
<dbReference type="Proteomes" id="UP000238220">
    <property type="component" value="Unassembled WGS sequence"/>
</dbReference>
<accession>A0A2S5THS8</accession>
<dbReference type="EMBL" id="PSNW01000003">
    <property type="protein sequence ID" value="PPE74521.1"/>
    <property type="molecule type" value="Genomic_DNA"/>
</dbReference>
<name>A0A2S5THS8_9GAMM</name>
<dbReference type="InterPro" id="IPR031800">
    <property type="entry name" value="PilZ_atypical"/>
</dbReference>